<feature type="compositionally biased region" description="Basic and acidic residues" evidence="1">
    <location>
        <begin position="35"/>
        <end position="49"/>
    </location>
</feature>
<reference evidence="2" key="1">
    <citation type="submission" date="2023-06" db="EMBL/GenBank/DDBJ databases">
        <title>Male Hemibagrus guttatus genome.</title>
        <authorList>
            <person name="Bian C."/>
        </authorList>
    </citation>
    <scope>NUCLEOTIDE SEQUENCE</scope>
    <source>
        <strain evidence="2">Male_cb2023</strain>
        <tissue evidence="2">Muscle</tissue>
    </source>
</reference>
<protein>
    <submittedName>
        <fullName evidence="2">Uncharacterized protein</fullName>
    </submittedName>
</protein>
<evidence type="ECO:0000313" key="3">
    <source>
        <dbReference type="Proteomes" id="UP001274896"/>
    </source>
</evidence>
<dbReference type="AlphaFoldDB" id="A0AAE0PU29"/>
<proteinExistence type="predicted"/>
<gene>
    <name evidence="2" type="ORF">QTP70_003885</name>
</gene>
<feature type="compositionally biased region" description="Acidic residues" evidence="1">
    <location>
        <begin position="25"/>
        <end position="34"/>
    </location>
</feature>
<dbReference type="EMBL" id="JAUCMX010000028">
    <property type="protein sequence ID" value="KAK3507934.1"/>
    <property type="molecule type" value="Genomic_DNA"/>
</dbReference>
<feature type="compositionally biased region" description="Basic and acidic residues" evidence="1">
    <location>
        <begin position="80"/>
        <end position="99"/>
    </location>
</feature>
<feature type="region of interest" description="Disordered" evidence="1">
    <location>
        <begin position="1"/>
        <end position="99"/>
    </location>
</feature>
<comment type="caution">
    <text evidence="2">The sequence shown here is derived from an EMBL/GenBank/DDBJ whole genome shotgun (WGS) entry which is preliminary data.</text>
</comment>
<organism evidence="2 3">
    <name type="scientific">Hemibagrus guttatus</name>
    <dbReference type="NCBI Taxonomy" id="175788"/>
    <lineage>
        <taxon>Eukaryota</taxon>
        <taxon>Metazoa</taxon>
        <taxon>Chordata</taxon>
        <taxon>Craniata</taxon>
        <taxon>Vertebrata</taxon>
        <taxon>Euteleostomi</taxon>
        <taxon>Actinopterygii</taxon>
        <taxon>Neopterygii</taxon>
        <taxon>Teleostei</taxon>
        <taxon>Ostariophysi</taxon>
        <taxon>Siluriformes</taxon>
        <taxon>Bagridae</taxon>
        <taxon>Hemibagrus</taxon>
    </lineage>
</organism>
<keyword evidence="3" id="KW-1185">Reference proteome</keyword>
<name>A0AAE0PU29_9TELE</name>
<accession>A0AAE0PU29</accession>
<evidence type="ECO:0000313" key="2">
    <source>
        <dbReference type="EMBL" id="KAK3507934.1"/>
    </source>
</evidence>
<feature type="compositionally biased region" description="Basic and acidic residues" evidence="1">
    <location>
        <begin position="8"/>
        <end position="24"/>
    </location>
</feature>
<evidence type="ECO:0000256" key="1">
    <source>
        <dbReference type="SAM" id="MobiDB-lite"/>
    </source>
</evidence>
<dbReference type="Proteomes" id="UP001274896">
    <property type="component" value="Unassembled WGS sequence"/>
</dbReference>
<feature type="compositionally biased region" description="Polar residues" evidence="1">
    <location>
        <begin position="52"/>
        <end position="63"/>
    </location>
</feature>
<sequence>MVVNVSGEKQKEIDIDNALNKEMEDGGLGEENAEEEHQVDTGEKEKELNGEIPTSQGTVQKTLDMSEEQEEQKNNGEGYQEGRMERKEEEKCGGLGEDK</sequence>